<dbReference type="InterPro" id="IPR029058">
    <property type="entry name" value="AB_hydrolase_fold"/>
</dbReference>
<dbReference type="GO" id="GO:0006629">
    <property type="term" value="P:lipid metabolic process"/>
    <property type="evidence" value="ECO:0007669"/>
    <property type="project" value="InterPro"/>
</dbReference>
<comment type="caution">
    <text evidence="2">The sequence shown here is derived from an EMBL/GenBank/DDBJ whole genome shotgun (WGS) entry which is preliminary data.</text>
</comment>
<feature type="signal peptide" evidence="1">
    <location>
        <begin position="1"/>
        <end position="28"/>
    </location>
</feature>
<protein>
    <recommendedName>
        <fullName evidence="4">DUF676 domain-containing protein</fullName>
    </recommendedName>
</protein>
<evidence type="ECO:0008006" key="4">
    <source>
        <dbReference type="Google" id="ProtNLM"/>
    </source>
</evidence>
<evidence type="ECO:0000313" key="2">
    <source>
        <dbReference type="EMBL" id="OGG84748.1"/>
    </source>
</evidence>
<accession>A0A1F6FFX4</accession>
<dbReference type="Gene3D" id="3.40.50.1820">
    <property type="entry name" value="alpha/beta hydrolase"/>
    <property type="match status" value="1"/>
</dbReference>
<dbReference type="Pfam" id="PF02450">
    <property type="entry name" value="LCAT"/>
    <property type="match status" value="1"/>
</dbReference>
<gene>
    <name evidence="2" type="ORF">A3G90_01525</name>
</gene>
<keyword evidence="1" id="KW-0732">Signal</keyword>
<name>A0A1F6FFX4_9BACT</name>
<dbReference type="AlphaFoldDB" id="A0A1F6FFX4"/>
<dbReference type="InterPro" id="IPR003386">
    <property type="entry name" value="LACT/PDAT_acylTrfase"/>
</dbReference>
<dbReference type="PROSITE" id="PS51257">
    <property type="entry name" value="PROKAR_LIPOPROTEIN"/>
    <property type="match status" value="1"/>
</dbReference>
<sequence length="890" mass="99199">MKTHITRYFLVATVITFSCFSFITTVLAQTTPCGEIIYFDHSEPITDCEDPFAVLTPGQEKVVIMNEEVTEGETVYTTSAGVEYYYPVISRNDFYRDVYFRHENGNLVEVDSEYREITLEDYRRVGLEYFGDATTAEPYAQFQMGEDIDTDSPTWDWDAYDAYNDLCQARFEGWRTPLTPGTYTAVFQLVAVSVYNNPANSESWSQKMWSYIIPTAHAQFANSSYGTVTFTIAEEVVEPTGASSVLFLPGIQASRLYTDGIPGTENQAWEPNANSDVNDLRMSASGGSIHDIYTKDVVDEVAFPIFGGNIYKGFLGMLEDLVDDEVIKDYEAFAYDWRYDVEDVVLNGTKYENEVRSVVAKVEELAEDSYSGKVTVIGHSNGGLVAKVLINELERLGKADLVDKVVFIGTPHLGTPKAIATVLHGYDQQKLGGSVIEDNTARAIIQNMPGVYGLLPSQRYLELANEPVITVLDGPATSPMYEAFGGEVEGIDEYRNILNGLEGRTDDFANISNPYRTNPLMLQEALDLHAELDYWEAPEGIEVFNLVGVGLPTVRTVEYRNVTERINCIPTIFGGSICDTVNILRPYAHFTQYGDNTVTSLSSKVIVGEVQYLDLAAFNDSFFNPLLVFEHANITEVDGVQSFVKNILNSTTTQVEYITETQPEFNREYEVTSIDSPVRIVKEDSDGNKTGVVMQDGVAEIVTDIPGSEYVEFGGTKYVIVPKDEDVTTYLYGEDYGSYTLTTATLSGDEQVIDTQIIDATTTPTMVAQYEYIDGSYSTILTDYDGDGTTDLEMTVSGEVIPEPELTFDVLRAQILDLGLSKSRVNPLLLLVNLAEKAEKLKAPPKISKRISERLLMQLKDIIKLYAKKGWITQEQRDVLVESINRLLSK</sequence>
<dbReference type="PANTHER" id="PTHR11440">
    <property type="entry name" value="LECITHIN-CHOLESTEROL ACYLTRANSFERASE-RELATED"/>
    <property type="match status" value="1"/>
</dbReference>
<dbReference type="GO" id="GO:0008374">
    <property type="term" value="F:O-acyltransferase activity"/>
    <property type="evidence" value="ECO:0007669"/>
    <property type="project" value="InterPro"/>
</dbReference>
<feature type="chain" id="PRO_5009524339" description="DUF676 domain-containing protein" evidence="1">
    <location>
        <begin position="29"/>
        <end position="890"/>
    </location>
</feature>
<dbReference type="SUPFAM" id="SSF53474">
    <property type="entry name" value="alpha/beta-Hydrolases"/>
    <property type="match status" value="1"/>
</dbReference>
<dbReference type="EMBL" id="MFMM01000001">
    <property type="protein sequence ID" value="OGG84748.1"/>
    <property type="molecule type" value="Genomic_DNA"/>
</dbReference>
<evidence type="ECO:0000313" key="3">
    <source>
        <dbReference type="Proteomes" id="UP000177325"/>
    </source>
</evidence>
<dbReference type="Proteomes" id="UP000177325">
    <property type="component" value="Unassembled WGS sequence"/>
</dbReference>
<dbReference type="STRING" id="1798525.A3G90_01525"/>
<evidence type="ECO:0000256" key="1">
    <source>
        <dbReference type="SAM" id="SignalP"/>
    </source>
</evidence>
<reference evidence="2 3" key="1">
    <citation type="journal article" date="2016" name="Nat. Commun.">
        <title>Thousands of microbial genomes shed light on interconnected biogeochemical processes in an aquifer system.</title>
        <authorList>
            <person name="Anantharaman K."/>
            <person name="Brown C.T."/>
            <person name="Hug L.A."/>
            <person name="Sharon I."/>
            <person name="Castelle C.J."/>
            <person name="Probst A.J."/>
            <person name="Thomas B.C."/>
            <person name="Singh A."/>
            <person name="Wilkins M.J."/>
            <person name="Karaoz U."/>
            <person name="Brodie E.L."/>
            <person name="Williams K.H."/>
            <person name="Hubbard S.S."/>
            <person name="Banfield J.F."/>
        </authorList>
    </citation>
    <scope>NUCLEOTIDE SEQUENCE [LARGE SCALE GENOMIC DNA]</scope>
</reference>
<proteinExistence type="predicted"/>
<organism evidence="2 3">
    <name type="scientific">Candidatus Kaiserbacteria bacterium RIFCSPLOWO2_12_FULL_45_26</name>
    <dbReference type="NCBI Taxonomy" id="1798525"/>
    <lineage>
        <taxon>Bacteria</taxon>
        <taxon>Candidatus Kaiseribacteriota</taxon>
    </lineage>
</organism>